<evidence type="ECO:0000313" key="2">
    <source>
        <dbReference type="EMBL" id="TKC41280.1"/>
    </source>
</evidence>
<feature type="compositionally biased region" description="Polar residues" evidence="1">
    <location>
        <begin position="648"/>
        <end position="661"/>
    </location>
</feature>
<feature type="region of interest" description="Disordered" evidence="1">
    <location>
        <begin position="134"/>
        <end position="154"/>
    </location>
</feature>
<feature type="non-terminal residue" evidence="2">
    <location>
        <position position="661"/>
    </location>
</feature>
<feature type="compositionally biased region" description="Pro residues" evidence="1">
    <location>
        <begin position="268"/>
        <end position="288"/>
    </location>
</feature>
<name>A0A4V5P7T4_MONMO</name>
<sequence>GGVQTTSTPKKRLNKERGDRPAAELLFTMRPPLVLKANPVTGRLTVEPPDHHGRTKPGHLEAEWQAERREGRKRLLHRITANRIFEGQTSAALQVKNTNPSHVTSSAPIYGLVMSLEGVARSWHLPRLPARSLGRGEGRFHDKQDPVPRMGDKATRHCKSQPAVHQGRKPTHYKAGLLVADRGSVCTRRKGPGTGGRGTWLRVWHGTRPANLLTQEETGQSVLYTGVDVDMSQERTLVEKQPDSLRQDHGFCVAAIVVYALPLQPNLQLPPPPPPPPPTSRPPLPPPARSAAAPASRRPAPCPRPPLRPPPPQAPPRGRPLDAAAAAAGPADWPATPPVKPNLWSVNAYPCPQFPAFSSPPALLGAVEGEGRGKGQRYFLTLTACTQPWVKGLRASQDVFQLPDGCPAVWEGRNPCLGKDQHGRELTFQVLVELMRFTSLYCHPLCNSSPTSACRKKTGRMPVVAGRLRDPDINPCLLMPFHLLNDTYLTYLRNLMLLPDVWMNITMTEKGSLGALVSCLNPLPTCKDAALIEVCLPTCIKFCHDPEKTGWSEAVYACSSRERHNLASNGQDALLSVCIKCHNKSRPLWLCRVTEFTRLPEGRGASGKESMKSRAFPLSFEREVTVGRDVAEMTVLFVKKSTEGRPRSGSSAKQTSFLDIK</sequence>
<protein>
    <submittedName>
        <fullName evidence="2">Uncharacterized protein</fullName>
    </submittedName>
</protein>
<feature type="compositionally biased region" description="Low complexity" evidence="1">
    <location>
        <begin position="321"/>
        <end position="334"/>
    </location>
</feature>
<comment type="caution">
    <text evidence="2">The sequence shown here is derived from an EMBL/GenBank/DDBJ whole genome shotgun (WGS) entry which is preliminary data.</text>
</comment>
<gene>
    <name evidence="2" type="ORF">EI555_012652</name>
</gene>
<dbReference type="Proteomes" id="UP000308365">
    <property type="component" value="Unassembled WGS sequence"/>
</dbReference>
<proteinExistence type="predicted"/>
<accession>A0A4V5P7T4</accession>
<dbReference type="PRINTS" id="PR01217">
    <property type="entry name" value="PRICHEXTENSN"/>
</dbReference>
<feature type="compositionally biased region" description="Pro residues" evidence="1">
    <location>
        <begin position="300"/>
        <end position="318"/>
    </location>
</feature>
<reference evidence="3" key="1">
    <citation type="journal article" date="2019" name="IScience">
        <title>Narwhal Genome Reveals Long-Term Low Genetic Diversity despite Current Large Abundance Size.</title>
        <authorList>
            <person name="Westbury M.V."/>
            <person name="Petersen B."/>
            <person name="Garde E."/>
            <person name="Heide-Jorgensen M.P."/>
            <person name="Lorenzen E.D."/>
        </authorList>
    </citation>
    <scope>NUCLEOTIDE SEQUENCE [LARGE SCALE GENOMIC DNA]</scope>
</reference>
<dbReference type="EMBL" id="RWIC01000661">
    <property type="protein sequence ID" value="TKC41280.1"/>
    <property type="molecule type" value="Genomic_DNA"/>
</dbReference>
<feature type="compositionally biased region" description="Low complexity" evidence="1">
    <location>
        <begin position="289"/>
        <end position="299"/>
    </location>
</feature>
<feature type="region of interest" description="Disordered" evidence="1">
    <location>
        <begin position="1"/>
        <end position="22"/>
    </location>
</feature>
<evidence type="ECO:0000256" key="1">
    <source>
        <dbReference type="SAM" id="MobiDB-lite"/>
    </source>
</evidence>
<feature type="region of interest" description="Disordered" evidence="1">
    <location>
        <begin position="642"/>
        <end position="661"/>
    </location>
</feature>
<evidence type="ECO:0000313" key="3">
    <source>
        <dbReference type="Proteomes" id="UP000308365"/>
    </source>
</evidence>
<organism evidence="2 3">
    <name type="scientific">Monodon monoceros</name>
    <name type="common">Narwhal</name>
    <name type="synonym">Ceratodon monodon</name>
    <dbReference type="NCBI Taxonomy" id="40151"/>
    <lineage>
        <taxon>Eukaryota</taxon>
        <taxon>Metazoa</taxon>
        <taxon>Chordata</taxon>
        <taxon>Craniata</taxon>
        <taxon>Vertebrata</taxon>
        <taxon>Euteleostomi</taxon>
        <taxon>Mammalia</taxon>
        <taxon>Eutheria</taxon>
        <taxon>Laurasiatheria</taxon>
        <taxon>Artiodactyla</taxon>
        <taxon>Whippomorpha</taxon>
        <taxon>Cetacea</taxon>
        <taxon>Odontoceti</taxon>
        <taxon>Monodontidae</taxon>
        <taxon>Monodon</taxon>
    </lineage>
</organism>
<feature type="region of interest" description="Disordered" evidence="1">
    <location>
        <begin position="268"/>
        <end position="334"/>
    </location>
</feature>
<feature type="non-terminal residue" evidence="2">
    <location>
        <position position="1"/>
    </location>
</feature>
<dbReference type="AlphaFoldDB" id="A0A4V5P7T4"/>